<dbReference type="FunFam" id="3.40.140.20:FF:000001">
    <property type="entry name" value="Bifunctional purine biosynthesis protein PurH"/>
    <property type="match status" value="1"/>
</dbReference>
<reference evidence="12 13" key="1">
    <citation type="submission" date="2020-10" db="EMBL/GenBank/DDBJ databases">
        <title>Wide distribution of Phycisphaera-like planctomycetes from WD2101 soil group in peatlands and genome analysis of the first cultivated representative.</title>
        <authorList>
            <person name="Dedysh S.N."/>
            <person name="Beletsky A.V."/>
            <person name="Ivanova A."/>
            <person name="Kulichevskaya I.S."/>
            <person name="Suzina N.E."/>
            <person name="Philippov D.A."/>
            <person name="Rakitin A.L."/>
            <person name="Mardanov A.V."/>
            <person name="Ravin N.V."/>
        </authorList>
    </citation>
    <scope>NUCLEOTIDE SEQUENCE [LARGE SCALE GENOMIC DNA]</scope>
    <source>
        <strain evidence="12 13">M1803</strain>
    </source>
</reference>
<evidence type="ECO:0000256" key="6">
    <source>
        <dbReference type="ARBA" id="ARBA00022801"/>
    </source>
</evidence>
<dbReference type="KEGG" id="hbs:IPV69_09615"/>
<keyword evidence="6 10" id="KW-0378">Hydrolase</keyword>
<evidence type="ECO:0000256" key="4">
    <source>
        <dbReference type="ARBA" id="ARBA00022679"/>
    </source>
</evidence>
<comment type="catalytic activity">
    <reaction evidence="8 10">
        <text>(6R)-10-formyltetrahydrofolate + 5-amino-1-(5-phospho-beta-D-ribosyl)imidazole-4-carboxamide = 5-formamido-1-(5-phospho-D-ribosyl)imidazole-4-carboxamide + (6S)-5,6,7,8-tetrahydrofolate</text>
        <dbReference type="Rhea" id="RHEA:22192"/>
        <dbReference type="ChEBI" id="CHEBI:57453"/>
        <dbReference type="ChEBI" id="CHEBI:58467"/>
        <dbReference type="ChEBI" id="CHEBI:58475"/>
        <dbReference type="ChEBI" id="CHEBI:195366"/>
        <dbReference type="EC" id="2.1.2.3"/>
    </reaction>
</comment>
<dbReference type="SMART" id="SM00851">
    <property type="entry name" value="MGS"/>
    <property type="match status" value="1"/>
</dbReference>
<dbReference type="EMBL" id="CP063458">
    <property type="protein sequence ID" value="QOV91592.1"/>
    <property type="molecule type" value="Genomic_DNA"/>
</dbReference>
<dbReference type="Proteomes" id="UP000593765">
    <property type="component" value="Chromosome"/>
</dbReference>
<dbReference type="NCBIfam" id="TIGR00355">
    <property type="entry name" value="purH"/>
    <property type="match status" value="1"/>
</dbReference>
<comment type="similarity">
    <text evidence="3 10">Belongs to the PurH family.</text>
</comment>
<dbReference type="EC" id="2.1.2.3" evidence="10"/>
<evidence type="ECO:0000259" key="11">
    <source>
        <dbReference type="PROSITE" id="PS51855"/>
    </source>
</evidence>
<dbReference type="PROSITE" id="PS51855">
    <property type="entry name" value="MGS"/>
    <property type="match status" value="1"/>
</dbReference>
<evidence type="ECO:0000256" key="2">
    <source>
        <dbReference type="ARBA" id="ARBA00004954"/>
    </source>
</evidence>
<dbReference type="HAMAP" id="MF_00139">
    <property type="entry name" value="PurH"/>
    <property type="match status" value="1"/>
</dbReference>
<keyword evidence="5 10" id="KW-0658">Purine biosynthesis</keyword>
<sequence length="551" mass="58899">MNAPTASSSGDHTGTGLVPVRRALISVSDKTGLADFATALVKEFNVELISTGGTAKFLRDAGLKVTDVSEVTGFPEMMDGRVKTLHPKIHGGLLALRDNPEHAAAMKSHDIKPIDLVVINLYPFKKTIEKPGVTFEEAIENIDIGGPSMVRSAAKNHHFVLVLTSPDRYEKALGDLRKHSGSSCAQHRLKQAQRAFAHTAEYDTLIATYLEKVVNGAGTEASQPAAEAGASSLPQNLPVTLTLKQVLRYGENPHQRGGLYVDRKTTEASVTAAIQHHGKELSYINLLDADAALNAVKELATPAACIVKHATPCGYATAADLPTAFRNAFAGDPLAAFGGIVALNKTVDLATAQAITSIDKLLEVIVAPNYAADALELLKSRWKNVRLLEVGPVTTEFDRGELMMHKIVGGYLVQERDLAGVDESQWKVVSQRQPTAQERIDLAMAWLAAKHVKSNAIAIAKDGMMLGSGAGQQDRVNACRIAIAKSGDRAKGAAVGSDAFFPFPDGPELLLDAGVTAIIHPGGSVKDQETIDLVNRRGATMVFTGQRHFRH</sequence>
<keyword evidence="7 10" id="KW-0511">Multifunctional enzyme</keyword>
<dbReference type="Gene3D" id="3.40.140.20">
    <property type="match status" value="2"/>
</dbReference>
<dbReference type="NCBIfam" id="NF002049">
    <property type="entry name" value="PRK00881.1"/>
    <property type="match status" value="1"/>
</dbReference>
<dbReference type="GO" id="GO:0003937">
    <property type="term" value="F:IMP cyclohydrolase activity"/>
    <property type="evidence" value="ECO:0007669"/>
    <property type="project" value="UniProtKB-UniRule"/>
</dbReference>
<dbReference type="GO" id="GO:0006189">
    <property type="term" value="P:'de novo' IMP biosynthetic process"/>
    <property type="evidence" value="ECO:0007669"/>
    <property type="project" value="UniProtKB-UniRule"/>
</dbReference>
<dbReference type="PIRSF" id="PIRSF000414">
    <property type="entry name" value="AICARFT_IMPCHas"/>
    <property type="match status" value="1"/>
</dbReference>
<evidence type="ECO:0000313" key="12">
    <source>
        <dbReference type="EMBL" id="QOV91592.1"/>
    </source>
</evidence>
<dbReference type="InterPro" id="IPR024051">
    <property type="entry name" value="AICAR_Tfase_dup_dom_sf"/>
</dbReference>
<dbReference type="Pfam" id="PF01808">
    <property type="entry name" value="AICARFT_IMPCHas"/>
    <property type="match status" value="1"/>
</dbReference>
<dbReference type="InterPro" id="IPR002695">
    <property type="entry name" value="PurH-like"/>
</dbReference>
<organism evidence="12 13">
    <name type="scientific">Humisphaera borealis</name>
    <dbReference type="NCBI Taxonomy" id="2807512"/>
    <lineage>
        <taxon>Bacteria</taxon>
        <taxon>Pseudomonadati</taxon>
        <taxon>Planctomycetota</taxon>
        <taxon>Phycisphaerae</taxon>
        <taxon>Tepidisphaerales</taxon>
        <taxon>Tepidisphaeraceae</taxon>
        <taxon>Humisphaera</taxon>
    </lineage>
</organism>
<evidence type="ECO:0000256" key="3">
    <source>
        <dbReference type="ARBA" id="ARBA00007667"/>
    </source>
</evidence>
<dbReference type="SUPFAM" id="SSF53927">
    <property type="entry name" value="Cytidine deaminase-like"/>
    <property type="match status" value="1"/>
</dbReference>
<dbReference type="SMART" id="SM00798">
    <property type="entry name" value="AICARFT_IMPCHas"/>
    <property type="match status" value="1"/>
</dbReference>
<proteinExistence type="inferred from homology"/>
<feature type="domain" description="MGS-like" evidence="11">
    <location>
        <begin position="15"/>
        <end position="164"/>
    </location>
</feature>
<evidence type="ECO:0000256" key="7">
    <source>
        <dbReference type="ARBA" id="ARBA00023268"/>
    </source>
</evidence>
<dbReference type="PANTHER" id="PTHR11692:SF0">
    <property type="entry name" value="BIFUNCTIONAL PURINE BIOSYNTHESIS PROTEIN ATIC"/>
    <property type="match status" value="1"/>
</dbReference>
<keyword evidence="13" id="KW-1185">Reference proteome</keyword>
<evidence type="ECO:0000313" key="13">
    <source>
        <dbReference type="Proteomes" id="UP000593765"/>
    </source>
</evidence>
<comment type="catalytic activity">
    <reaction evidence="9 10">
        <text>IMP + H2O = 5-formamido-1-(5-phospho-D-ribosyl)imidazole-4-carboxamide</text>
        <dbReference type="Rhea" id="RHEA:18445"/>
        <dbReference type="ChEBI" id="CHEBI:15377"/>
        <dbReference type="ChEBI" id="CHEBI:58053"/>
        <dbReference type="ChEBI" id="CHEBI:58467"/>
        <dbReference type="EC" id="3.5.4.10"/>
    </reaction>
</comment>
<comment type="pathway">
    <text evidence="2 10">Purine metabolism; IMP biosynthesis via de novo pathway; 5-formamido-1-(5-phospho-D-ribosyl)imidazole-4-carboxamide from 5-amino-1-(5-phospho-D-ribosyl)imidazole-4-carboxamide (10-formyl THF route): step 1/1.</text>
</comment>
<dbReference type="InterPro" id="IPR016193">
    <property type="entry name" value="Cytidine_deaminase-like"/>
</dbReference>
<comment type="domain">
    <text evidence="10">The IMP cyclohydrolase activity resides in the N-terminal region.</text>
</comment>
<dbReference type="Gene3D" id="3.40.50.1380">
    <property type="entry name" value="Methylglyoxal synthase-like domain"/>
    <property type="match status" value="1"/>
</dbReference>
<dbReference type="PANTHER" id="PTHR11692">
    <property type="entry name" value="BIFUNCTIONAL PURINE BIOSYNTHESIS PROTEIN PURH"/>
    <property type="match status" value="1"/>
</dbReference>
<evidence type="ECO:0000256" key="5">
    <source>
        <dbReference type="ARBA" id="ARBA00022755"/>
    </source>
</evidence>
<dbReference type="AlphaFoldDB" id="A0A7M2X2E1"/>
<keyword evidence="4 10" id="KW-0808">Transferase</keyword>
<dbReference type="Pfam" id="PF02142">
    <property type="entry name" value="MGS"/>
    <property type="match status" value="1"/>
</dbReference>
<protein>
    <recommendedName>
        <fullName evidence="10">Bifunctional purine biosynthesis protein PurH</fullName>
    </recommendedName>
    <domain>
        <recommendedName>
            <fullName evidence="10">Phosphoribosylaminoimidazolecarboxamide formyltransferase</fullName>
            <ecNumber evidence="10">2.1.2.3</ecNumber>
        </recommendedName>
        <alternativeName>
            <fullName evidence="10">AICAR transformylase</fullName>
        </alternativeName>
    </domain>
    <domain>
        <recommendedName>
            <fullName evidence="10">IMP cyclohydrolase</fullName>
            <ecNumber evidence="10">3.5.4.10</ecNumber>
        </recommendedName>
        <alternativeName>
            <fullName evidence="10">ATIC</fullName>
        </alternativeName>
        <alternativeName>
            <fullName evidence="10">IMP synthase</fullName>
        </alternativeName>
        <alternativeName>
            <fullName evidence="10">Inosinicase</fullName>
        </alternativeName>
    </domain>
</protein>
<comment type="pathway">
    <text evidence="1 10">Purine metabolism; IMP biosynthesis via de novo pathway; IMP from 5-formamido-1-(5-phospho-D-ribosyl)imidazole-4-carboxamide: step 1/1.</text>
</comment>
<dbReference type="InterPro" id="IPR011607">
    <property type="entry name" value="MGS-like_dom"/>
</dbReference>
<evidence type="ECO:0000256" key="8">
    <source>
        <dbReference type="ARBA" id="ARBA00050488"/>
    </source>
</evidence>
<dbReference type="GO" id="GO:0004643">
    <property type="term" value="F:phosphoribosylaminoimidazolecarboxamide formyltransferase activity"/>
    <property type="evidence" value="ECO:0007669"/>
    <property type="project" value="UniProtKB-UniRule"/>
</dbReference>
<dbReference type="CDD" id="cd01421">
    <property type="entry name" value="IMPCH"/>
    <property type="match status" value="1"/>
</dbReference>
<evidence type="ECO:0000256" key="9">
    <source>
        <dbReference type="ARBA" id="ARBA00050687"/>
    </source>
</evidence>
<dbReference type="SUPFAM" id="SSF52335">
    <property type="entry name" value="Methylglyoxal synthase-like"/>
    <property type="match status" value="1"/>
</dbReference>
<evidence type="ECO:0000256" key="1">
    <source>
        <dbReference type="ARBA" id="ARBA00004844"/>
    </source>
</evidence>
<dbReference type="RefSeq" id="WP_206294892.1">
    <property type="nucleotide sequence ID" value="NZ_CP063458.1"/>
</dbReference>
<accession>A0A7M2X2E1</accession>
<name>A0A7M2X2E1_9BACT</name>
<dbReference type="FunFam" id="3.40.50.1380:FF:000001">
    <property type="entry name" value="Bifunctional purine biosynthesis protein PurH"/>
    <property type="match status" value="1"/>
</dbReference>
<dbReference type="EC" id="3.5.4.10" evidence="10"/>
<evidence type="ECO:0000256" key="10">
    <source>
        <dbReference type="HAMAP-Rule" id="MF_00139"/>
    </source>
</evidence>
<dbReference type="InterPro" id="IPR036914">
    <property type="entry name" value="MGS-like_dom_sf"/>
</dbReference>
<gene>
    <name evidence="10 12" type="primary">purH</name>
    <name evidence="12" type="ORF">IPV69_09615</name>
</gene>
<dbReference type="UniPathway" id="UPA00074">
    <property type="reaction ID" value="UER00133"/>
</dbReference>
<dbReference type="GO" id="GO:0005829">
    <property type="term" value="C:cytosol"/>
    <property type="evidence" value="ECO:0007669"/>
    <property type="project" value="TreeGrafter"/>
</dbReference>